<organism evidence="4 5">
    <name type="scientific">Rhizoctonia solani</name>
    <dbReference type="NCBI Taxonomy" id="456999"/>
    <lineage>
        <taxon>Eukaryota</taxon>
        <taxon>Fungi</taxon>
        <taxon>Dikarya</taxon>
        <taxon>Basidiomycota</taxon>
        <taxon>Agaricomycotina</taxon>
        <taxon>Agaricomycetes</taxon>
        <taxon>Cantharellales</taxon>
        <taxon>Ceratobasidiaceae</taxon>
        <taxon>Rhizoctonia</taxon>
    </lineage>
</organism>
<sequence length="987" mass="110110">MNGVIESMNGVEERKSRKSPLTWEQALEQVKGIMGKPKMPEANSGTHPSPTDLGRLGWSHLKQFRQHGSLNDLEKAVERFAYAVLLTPDGHPDLPLRLMDLGTAFGDQFYRLGGLEDSNKSINYTTLAIVLTPDGHPDIPRRLAGLGLSYNDRYNRLGEVEDLKESINYILRAIKLAPNDDPGLPGWLGSLAASYNDRFKRLGEVEDLERSIEHFSRALALTPGDHPNLSRRHANLGVSYRDRFRRLGNLEDSEKSIEHLSRSLELTPNGHLALPNRLACLGGCYHAISQYQGTIGNLEKAFDCCSCALGLTPDGHPDMPLRLTELGMVYTTRFQRLGEIADLEKAIECDSDALALTPDRHPARSDRLSDLGECYTTRFQRLGRPEDLKQSIEYYSQALALTPDGHPNLSTQYFNLGLSLVSQYQSTSDPSYLNESLSLFRKSFKLSTGAPRDNFQHALRWANLASRHNSLEPIEAYQIAIDLLPQFIWLGATASQRYHDLSITENLPVNAASVAIISMDHSLALEWLEHARCVVWTQSLMLRSPLDILHAIHPDLATRLQKVSDQLHGLGSKTQVFRDLPSNPEHPEQVARQRRHLAKKYQELLAKARQLPHFDDFLRPIRAYNVIGVARHGPIVIINCHEIQCDAIFLFPGNHTISHIPLQGFNQKKAQRALVEMEKSLRLKQLRQRGIEFLHEPVHEDRMGSVLAILWSEIVKPVIDFLEYAEYNCGDNLPHLTWYPTGALSLLPLHAAGDYNKPRSRAFDYVISSYTPTLTALLPSAPSSLSPDCRILAIGQAATPGLNALPGTTEELAYVKTHTEGKAKYSQLIDSQATTTAVLDAMEQHDWVHLACHAHQNVDDPTKSGFFLQDGILDLASINQRSFKNKGLAFLSACQTATGYDKLPDEAIHLASGMLMAGYPSVIATMWSVRDKDAPFVADRVYAQLIKDGKLGNGEAGRALHYAVAALREKVGEKEFGRWVPYIHIGS</sequence>
<feature type="region of interest" description="Disordered" evidence="2">
    <location>
        <begin position="1"/>
        <end position="20"/>
    </location>
</feature>
<reference evidence="4" key="1">
    <citation type="submission" date="2021-01" db="EMBL/GenBank/DDBJ databases">
        <authorList>
            <person name="Kaushik A."/>
        </authorList>
    </citation>
    <scope>NUCLEOTIDE SEQUENCE</scope>
    <source>
        <strain evidence="4">AG5</strain>
    </source>
</reference>
<dbReference type="PROSITE" id="PS50005">
    <property type="entry name" value="TPR"/>
    <property type="match status" value="1"/>
</dbReference>
<dbReference type="InterPro" id="IPR011990">
    <property type="entry name" value="TPR-like_helical_dom_sf"/>
</dbReference>
<dbReference type="InterPro" id="IPR019734">
    <property type="entry name" value="TPR_rpt"/>
</dbReference>
<evidence type="ECO:0000256" key="2">
    <source>
        <dbReference type="SAM" id="MobiDB-lite"/>
    </source>
</evidence>
<protein>
    <recommendedName>
        <fullName evidence="3">CHAT domain-containing protein</fullName>
    </recommendedName>
</protein>
<dbReference type="PANTHER" id="PTHR19959">
    <property type="entry name" value="KINESIN LIGHT CHAIN"/>
    <property type="match status" value="1"/>
</dbReference>
<proteinExistence type="predicted"/>
<evidence type="ECO:0000313" key="5">
    <source>
        <dbReference type="Proteomes" id="UP000663827"/>
    </source>
</evidence>
<dbReference type="EMBL" id="CAJNJQ010000534">
    <property type="protein sequence ID" value="CAE7084487.1"/>
    <property type="molecule type" value="Genomic_DNA"/>
</dbReference>
<accession>A0A8H3DUR7</accession>
<dbReference type="AlphaFoldDB" id="A0A8H3DUR7"/>
<dbReference type="InterPro" id="IPR024983">
    <property type="entry name" value="CHAT_dom"/>
</dbReference>
<dbReference type="Pfam" id="PF12770">
    <property type="entry name" value="CHAT"/>
    <property type="match status" value="1"/>
</dbReference>
<dbReference type="SUPFAM" id="SSF48452">
    <property type="entry name" value="TPR-like"/>
    <property type="match status" value="1"/>
</dbReference>
<evidence type="ECO:0000313" key="4">
    <source>
        <dbReference type="EMBL" id="CAE7084487.1"/>
    </source>
</evidence>
<keyword evidence="1" id="KW-0802">TPR repeat</keyword>
<name>A0A8H3DUR7_9AGAM</name>
<feature type="repeat" description="TPR" evidence="1">
    <location>
        <begin position="192"/>
        <end position="225"/>
    </location>
</feature>
<dbReference type="Gene3D" id="1.25.40.10">
    <property type="entry name" value="Tetratricopeptide repeat domain"/>
    <property type="match status" value="3"/>
</dbReference>
<comment type="caution">
    <text evidence="4">The sequence shown here is derived from an EMBL/GenBank/DDBJ whole genome shotgun (WGS) entry which is preliminary data.</text>
</comment>
<evidence type="ECO:0000259" key="3">
    <source>
        <dbReference type="Pfam" id="PF12770"/>
    </source>
</evidence>
<dbReference type="SUPFAM" id="SSF81901">
    <property type="entry name" value="HCP-like"/>
    <property type="match status" value="1"/>
</dbReference>
<feature type="domain" description="CHAT" evidence="3">
    <location>
        <begin position="710"/>
        <end position="987"/>
    </location>
</feature>
<evidence type="ECO:0000256" key="1">
    <source>
        <dbReference type="PROSITE-ProRule" id="PRU00339"/>
    </source>
</evidence>
<gene>
    <name evidence="4" type="ORF">RDB_LOCUS26353</name>
</gene>
<dbReference type="Proteomes" id="UP000663827">
    <property type="component" value="Unassembled WGS sequence"/>
</dbReference>
<dbReference type="PANTHER" id="PTHR19959:SF119">
    <property type="entry name" value="FUNGAL LIPASE-LIKE DOMAIN-CONTAINING PROTEIN"/>
    <property type="match status" value="1"/>
</dbReference>